<reference evidence="1" key="1">
    <citation type="submission" date="2016-09" db="EMBL/GenBank/DDBJ databases">
        <title>A plasmid goes viral.</title>
        <authorList>
            <person name="Erdmann S."/>
            <person name="Tschitschko B."/>
            <person name="Cavicchioli R."/>
        </authorList>
    </citation>
    <scope>NUCLEOTIDE SEQUENCE</scope>
    <source>
        <strain evidence="1">HLS1</strain>
        <plasmid evidence="1">pR1SE2</plasmid>
    </source>
</reference>
<dbReference type="AlphaFoldDB" id="A0A220SX07"/>
<name>A0A220SX07_9EURY</name>
<keyword evidence="1" id="KW-0614">Plasmid</keyword>
<accession>A0A220SX07</accession>
<sequence length="75" mass="8429">MSERTPSTEKPLPEVVVGVVTHNRGYPKTAIAMNLDHRNRETKSLGDVLDQLVSEGRLVERDGRYWLPEDAPDDA</sequence>
<evidence type="ECO:0000313" key="1">
    <source>
        <dbReference type="EMBL" id="ASK38264.1"/>
    </source>
</evidence>
<proteinExistence type="predicted"/>
<protein>
    <submittedName>
        <fullName evidence="1">Uncharacterized protein</fullName>
    </submittedName>
</protein>
<organism evidence="1">
    <name type="scientific">Halorubrum lacusprofundi</name>
    <dbReference type="NCBI Taxonomy" id="2247"/>
    <lineage>
        <taxon>Archaea</taxon>
        <taxon>Methanobacteriati</taxon>
        <taxon>Methanobacteriota</taxon>
        <taxon>Stenosarchaea group</taxon>
        <taxon>Halobacteria</taxon>
        <taxon>Halobacteriales</taxon>
        <taxon>Haloferacaceae</taxon>
        <taxon>Halorubrum</taxon>
    </lineage>
</organism>
<dbReference type="EMBL" id="KX906370">
    <property type="protein sequence ID" value="ASK38264.1"/>
    <property type="molecule type" value="Genomic_DNA"/>
</dbReference>
<dbReference type="OrthoDB" id="327555at2157"/>
<geneLocation type="plasmid" evidence="1">
    <name>pR1SE2</name>
</geneLocation>
<dbReference type="RefSeq" id="WP_088901278.1">
    <property type="nucleotide sequence ID" value="NZ_JAJNEG010000028.1"/>
</dbReference>